<dbReference type="GO" id="GO:0005840">
    <property type="term" value="C:ribosome"/>
    <property type="evidence" value="ECO:0007669"/>
    <property type="project" value="UniProtKB-KW"/>
</dbReference>
<dbReference type="EMBL" id="QEEZ01000027">
    <property type="protein sequence ID" value="PWC00870.1"/>
    <property type="molecule type" value="Genomic_DNA"/>
</dbReference>
<dbReference type="InterPro" id="IPR000529">
    <property type="entry name" value="Ribosomal_bS6"/>
</dbReference>
<dbReference type="Pfam" id="PF01250">
    <property type="entry name" value="Ribosomal_S6"/>
    <property type="match status" value="1"/>
</dbReference>
<proteinExistence type="inferred from homology"/>
<dbReference type="CDD" id="cd00473">
    <property type="entry name" value="bS6"/>
    <property type="match status" value="1"/>
</dbReference>
<organism evidence="9 10">
    <name type="scientific">Corynebacterium yudongzhengii</name>
    <dbReference type="NCBI Taxonomy" id="2080740"/>
    <lineage>
        <taxon>Bacteria</taxon>
        <taxon>Bacillati</taxon>
        <taxon>Actinomycetota</taxon>
        <taxon>Actinomycetes</taxon>
        <taxon>Mycobacteriales</taxon>
        <taxon>Corynebacteriaceae</taxon>
        <taxon>Corynebacterium</taxon>
    </lineage>
</organism>
<comment type="function">
    <text evidence="6 8">Binds together with bS18 to 16S ribosomal RNA.</text>
</comment>
<comment type="caution">
    <text evidence="9">The sequence shown here is derived from an EMBL/GenBank/DDBJ whole genome shotgun (WGS) entry which is preliminary data.</text>
</comment>
<dbReference type="InterPro" id="IPR014717">
    <property type="entry name" value="Transl_elong_EF1B/ribsomal_bS6"/>
</dbReference>
<keyword evidence="5 8" id="KW-0687">Ribonucleoprotein</keyword>
<protein>
    <recommendedName>
        <fullName evidence="7 8">Small ribosomal subunit protein bS6</fullName>
    </recommendedName>
</protein>
<dbReference type="InterPro" id="IPR020814">
    <property type="entry name" value="Ribosomal_S6_plastid/chlpt"/>
</dbReference>
<evidence type="ECO:0000256" key="2">
    <source>
        <dbReference type="ARBA" id="ARBA00022730"/>
    </source>
</evidence>
<keyword evidence="2 8" id="KW-0699">rRNA-binding</keyword>
<accession>A0A2U1T4D5</accession>
<dbReference type="InterPro" id="IPR035980">
    <property type="entry name" value="Ribosomal_bS6_sf"/>
</dbReference>
<dbReference type="AlphaFoldDB" id="A0A2U1T4D5"/>
<reference evidence="10" key="1">
    <citation type="submission" date="2018-04" db="EMBL/GenBank/DDBJ databases">
        <authorList>
            <person name="Liu S."/>
            <person name="Wang Z."/>
            <person name="Li J."/>
        </authorList>
    </citation>
    <scope>NUCLEOTIDE SEQUENCE [LARGE SCALE GENOMIC DNA]</scope>
    <source>
        <strain evidence="10">2189</strain>
    </source>
</reference>
<keyword evidence="4 8" id="KW-0689">Ribosomal protein</keyword>
<dbReference type="HAMAP" id="MF_00360">
    <property type="entry name" value="Ribosomal_bS6"/>
    <property type="match status" value="1"/>
</dbReference>
<dbReference type="PANTHER" id="PTHR21011:SF1">
    <property type="entry name" value="SMALL RIBOSOMAL SUBUNIT PROTEIN BS6M"/>
    <property type="match status" value="1"/>
</dbReference>
<dbReference type="NCBIfam" id="TIGR00166">
    <property type="entry name" value="S6"/>
    <property type="match status" value="1"/>
</dbReference>
<evidence type="ECO:0000256" key="5">
    <source>
        <dbReference type="ARBA" id="ARBA00023274"/>
    </source>
</evidence>
<dbReference type="Proteomes" id="UP000244989">
    <property type="component" value="Unassembled WGS sequence"/>
</dbReference>
<evidence type="ECO:0000313" key="9">
    <source>
        <dbReference type="EMBL" id="PWC00870.1"/>
    </source>
</evidence>
<evidence type="ECO:0000256" key="3">
    <source>
        <dbReference type="ARBA" id="ARBA00022884"/>
    </source>
</evidence>
<gene>
    <name evidence="8" type="primary">rpsF</name>
    <name evidence="9" type="ORF">DF222_10485</name>
</gene>
<evidence type="ECO:0000256" key="4">
    <source>
        <dbReference type="ARBA" id="ARBA00022980"/>
    </source>
</evidence>
<dbReference type="GO" id="GO:0070181">
    <property type="term" value="F:small ribosomal subunit rRNA binding"/>
    <property type="evidence" value="ECO:0007669"/>
    <property type="project" value="TreeGrafter"/>
</dbReference>
<dbReference type="GO" id="GO:0003735">
    <property type="term" value="F:structural constituent of ribosome"/>
    <property type="evidence" value="ECO:0007669"/>
    <property type="project" value="InterPro"/>
</dbReference>
<dbReference type="RefSeq" id="WP_108432440.1">
    <property type="nucleotide sequence ID" value="NZ_CP026947.1"/>
</dbReference>
<evidence type="ECO:0000256" key="1">
    <source>
        <dbReference type="ARBA" id="ARBA00009512"/>
    </source>
</evidence>
<dbReference type="PANTHER" id="PTHR21011">
    <property type="entry name" value="MITOCHONDRIAL 28S RIBOSOMAL PROTEIN S6"/>
    <property type="match status" value="1"/>
</dbReference>
<dbReference type="SUPFAM" id="SSF54995">
    <property type="entry name" value="Ribosomal protein S6"/>
    <property type="match status" value="1"/>
</dbReference>
<dbReference type="GO" id="GO:0005737">
    <property type="term" value="C:cytoplasm"/>
    <property type="evidence" value="ECO:0007669"/>
    <property type="project" value="UniProtKB-ARBA"/>
</dbReference>
<evidence type="ECO:0000313" key="10">
    <source>
        <dbReference type="Proteomes" id="UP000244989"/>
    </source>
</evidence>
<name>A0A2U1T4D5_9CORY</name>
<dbReference type="GO" id="GO:0006412">
    <property type="term" value="P:translation"/>
    <property type="evidence" value="ECO:0007669"/>
    <property type="project" value="UniProtKB-UniRule"/>
</dbReference>
<dbReference type="KEGG" id="cyz:C3B44_11235"/>
<dbReference type="FunFam" id="3.30.70.60:FF:000002">
    <property type="entry name" value="30S ribosomal protein S6"/>
    <property type="match status" value="1"/>
</dbReference>
<dbReference type="Gene3D" id="3.30.70.60">
    <property type="match status" value="1"/>
</dbReference>
<sequence length="98" mass="11330">MRSVRHYETMIILHPNQDERTVAPSLDKYLDIIRKDGGSVDNVDVWGKRRLAYPINKIEEGVYVVLNLTCEADSVKEMDRVLNLSESVIRTKVLRTDK</sequence>
<comment type="similarity">
    <text evidence="1 8">Belongs to the bacterial ribosomal protein bS6 family.</text>
</comment>
<dbReference type="PROSITE" id="PS01048">
    <property type="entry name" value="RIBOSOMAL_S6"/>
    <property type="match status" value="1"/>
</dbReference>
<dbReference type="OrthoDB" id="9812702at2"/>
<dbReference type="GO" id="GO:1990904">
    <property type="term" value="C:ribonucleoprotein complex"/>
    <property type="evidence" value="ECO:0007669"/>
    <property type="project" value="UniProtKB-KW"/>
</dbReference>
<keyword evidence="10" id="KW-1185">Reference proteome</keyword>
<evidence type="ECO:0000256" key="6">
    <source>
        <dbReference type="ARBA" id="ARBA00035104"/>
    </source>
</evidence>
<keyword evidence="3 8" id="KW-0694">RNA-binding</keyword>
<evidence type="ECO:0000256" key="7">
    <source>
        <dbReference type="ARBA" id="ARBA00035294"/>
    </source>
</evidence>
<dbReference type="InterPro" id="IPR020815">
    <property type="entry name" value="Ribosomal_bS6_CS"/>
</dbReference>
<evidence type="ECO:0000256" key="8">
    <source>
        <dbReference type="HAMAP-Rule" id="MF_00360"/>
    </source>
</evidence>